<feature type="transmembrane region" description="Helical" evidence="1">
    <location>
        <begin position="52"/>
        <end position="74"/>
    </location>
</feature>
<evidence type="ECO:0000256" key="1">
    <source>
        <dbReference type="SAM" id="Phobius"/>
    </source>
</evidence>
<dbReference type="RefSeq" id="WP_299220114.1">
    <property type="nucleotide sequence ID" value="NZ_JBDGHN010000002.1"/>
</dbReference>
<name>A0ABU9X6X3_9GAMM</name>
<feature type="transmembrane region" description="Helical" evidence="1">
    <location>
        <begin position="86"/>
        <end position="108"/>
    </location>
</feature>
<sequence>MSDNAPPITPISLDAIRTWLIATTRLFARFAAILIVLAGALIASFLLHLPLIVSYGLILSISAVLFIMLIMMSIKNIVYLYLKSSVWGQIVLYLLVALISARSYLWAIGAINRIFLVDPSNLALTTTVLTAIVFFRYAVMILLATYLLAIGLYFYVRQKDGAQNSDRQKLATKILAKKLYAGAAFVVIVGLSVIAAGNISKYSDQMIQAFAIHIDFYTHHACINDDKGMKDSDGILFLSARDILVAKKAGPMQWQYQHVRCQTP</sequence>
<proteinExistence type="predicted"/>
<evidence type="ECO:0000313" key="3">
    <source>
        <dbReference type="Proteomes" id="UP001461960"/>
    </source>
</evidence>
<keyword evidence="1" id="KW-0812">Transmembrane</keyword>
<feature type="transmembrane region" description="Helical" evidence="1">
    <location>
        <begin position="177"/>
        <end position="197"/>
    </location>
</feature>
<keyword evidence="3" id="KW-1185">Reference proteome</keyword>
<accession>A0ABU9X6X3</accession>
<gene>
    <name evidence="2" type="ORF">AAIR29_05825</name>
</gene>
<dbReference type="Proteomes" id="UP001461960">
    <property type="component" value="Unassembled WGS sequence"/>
</dbReference>
<comment type="caution">
    <text evidence="2">The sequence shown here is derived from an EMBL/GenBank/DDBJ whole genome shotgun (WGS) entry which is preliminary data.</text>
</comment>
<protein>
    <submittedName>
        <fullName evidence="2">Uncharacterized protein</fullName>
    </submittedName>
</protein>
<feature type="transmembrane region" description="Helical" evidence="1">
    <location>
        <begin position="26"/>
        <end position="46"/>
    </location>
</feature>
<feature type="transmembrane region" description="Helical" evidence="1">
    <location>
        <begin position="128"/>
        <end position="156"/>
    </location>
</feature>
<reference evidence="2 3" key="1">
    <citation type="submission" date="2024-05" db="EMBL/GenBank/DDBJ databases">
        <authorList>
            <person name="Kim H.-Y."/>
            <person name="Kim E."/>
            <person name="Cai Y."/>
            <person name="Yang S.-M."/>
            <person name="Lee W."/>
        </authorList>
    </citation>
    <scope>NUCLEOTIDE SEQUENCE [LARGE SCALE GENOMIC DNA]</scope>
    <source>
        <strain evidence="2 3">FBL11</strain>
    </source>
</reference>
<evidence type="ECO:0000313" key="2">
    <source>
        <dbReference type="EMBL" id="MEN2751151.1"/>
    </source>
</evidence>
<organism evidence="2 3">
    <name type="scientific">Psychrobacter saeujeotis</name>
    <dbReference type="NCBI Taxonomy" id="3143436"/>
    <lineage>
        <taxon>Bacteria</taxon>
        <taxon>Pseudomonadati</taxon>
        <taxon>Pseudomonadota</taxon>
        <taxon>Gammaproteobacteria</taxon>
        <taxon>Moraxellales</taxon>
        <taxon>Moraxellaceae</taxon>
        <taxon>Psychrobacter</taxon>
    </lineage>
</organism>
<keyword evidence="1" id="KW-1133">Transmembrane helix</keyword>
<keyword evidence="1" id="KW-0472">Membrane</keyword>
<dbReference type="EMBL" id="JBDGHN010000002">
    <property type="protein sequence ID" value="MEN2751151.1"/>
    <property type="molecule type" value="Genomic_DNA"/>
</dbReference>